<sequence length="239" mass="28216">TFFILIMTMICMIVIVSLFDFSEPPEEPVKAEHYWLFNDKGNKEWLVAEYGNRTLVIDAEYVNDTSANLSGRNNIDMVPMLWPGFYLPSLGVKGIEHSVDIGFTFYRDIYFDKSYKPKQPPYDLKYKKSNGPGPLFLKDDNAFGREHYFYYNQSKINVRCNFDVEDSFNTKPTDNCRIFFSPDIGLIVRIDVEGEAMRRWGVFGKELFLFLDHIFIEPDEDRFKFDEFMYNLEEIRAHE</sequence>
<gene>
    <name evidence="1" type="ORF">C8D97_1251</name>
</gene>
<evidence type="ECO:0000313" key="1">
    <source>
        <dbReference type="EMBL" id="PWK40769.1"/>
    </source>
</evidence>
<dbReference type="RefSeq" id="WP_210204995.1">
    <property type="nucleotide sequence ID" value="NZ_QGGU01000025.1"/>
</dbReference>
<feature type="non-terminal residue" evidence="1">
    <location>
        <position position="1"/>
    </location>
</feature>
<reference evidence="1 2" key="1">
    <citation type="submission" date="2018-05" db="EMBL/GenBank/DDBJ databases">
        <title>Genomic Encyclopedia of Type Strains, Phase IV (KMG-IV): sequencing the most valuable type-strain genomes for metagenomic binning, comparative biology and taxonomic classification.</title>
        <authorList>
            <person name="Goeker M."/>
        </authorList>
    </citation>
    <scope>NUCLEOTIDE SEQUENCE [LARGE SCALE GENOMIC DNA]</scope>
    <source>
        <strain evidence="1 2">DSM 25350</strain>
    </source>
</reference>
<name>A0A316F8H5_9GAMM</name>
<dbReference type="EMBL" id="QGGU01000025">
    <property type="protein sequence ID" value="PWK40769.1"/>
    <property type="molecule type" value="Genomic_DNA"/>
</dbReference>
<proteinExistence type="predicted"/>
<dbReference type="Proteomes" id="UP000245790">
    <property type="component" value="Unassembled WGS sequence"/>
</dbReference>
<protein>
    <submittedName>
        <fullName evidence="1">Uncharacterized protein</fullName>
    </submittedName>
</protein>
<evidence type="ECO:0000313" key="2">
    <source>
        <dbReference type="Proteomes" id="UP000245790"/>
    </source>
</evidence>
<accession>A0A316F8H5</accession>
<dbReference type="AlphaFoldDB" id="A0A316F8H5"/>
<organism evidence="1 2">
    <name type="scientific">Pleionea mediterranea</name>
    <dbReference type="NCBI Taxonomy" id="523701"/>
    <lineage>
        <taxon>Bacteria</taxon>
        <taxon>Pseudomonadati</taxon>
        <taxon>Pseudomonadota</taxon>
        <taxon>Gammaproteobacteria</taxon>
        <taxon>Oceanospirillales</taxon>
        <taxon>Pleioneaceae</taxon>
        <taxon>Pleionea</taxon>
    </lineage>
</organism>
<keyword evidence="2" id="KW-1185">Reference proteome</keyword>
<comment type="caution">
    <text evidence="1">The sequence shown here is derived from an EMBL/GenBank/DDBJ whole genome shotgun (WGS) entry which is preliminary data.</text>
</comment>